<organism evidence="7 12">
    <name type="scientific">Metallosphaera sedula</name>
    <dbReference type="NCBI Taxonomy" id="43687"/>
    <lineage>
        <taxon>Archaea</taxon>
        <taxon>Thermoproteota</taxon>
        <taxon>Thermoprotei</taxon>
        <taxon>Sulfolobales</taxon>
        <taxon>Sulfolobaceae</taxon>
        <taxon>Metallosphaera</taxon>
    </lineage>
</organism>
<dbReference type="InterPro" id="IPR006685">
    <property type="entry name" value="MscS_channel_2nd"/>
</dbReference>
<gene>
    <name evidence="7" type="ORF">HA72_0752</name>
    <name evidence="8" type="ORF">MsedA_0767</name>
    <name evidence="9" type="ORF">MsedB_0767</name>
    <name evidence="10" type="ORF">MsedC_0766</name>
    <name evidence="11" type="ORF">MsedD_0767</name>
</gene>
<dbReference type="InterPro" id="IPR010920">
    <property type="entry name" value="LSM_dom_sf"/>
</dbReference>
<dbReference type="RefSeq" id="WP_012020714.1">
    <property type="nucleotide sequence ID" value="NZ_CP008822.1"/>
</dbReference>
<dbReference type="GeneID" id="5104263"/>
<evidence type="ECO:0000259" key="6">
    <source>
        <dbReference type="Pfam" id="PF00924"/>
    </source>
</evidence>
<dbReference type="InterPro" id="IPR045275">
    <property type="entry name" value="MscS_archaea/bacteria_type"/>
</dbReference>
<keyword evidence="2 5" id="KW-0812">Transmembrane</keyword>
<keyword evidence="4 5" id="KW-0472">Membrane</keyword>
<evidence type="ECO:0000256" key="2">
    <source>
        <dbReference type="ARBA" id="ARBA00022692"/>
    </source>
</evidence>
<dbReference type="Proteomes" id="UP000062398">
    <property type="component" value="Chromosome"/>
</dbReference>
<dbReference type="EMBL" id="CP008822">
    <property type="protein sequence ID" value="AIM26914.1"/>
    <property type="molecule type" value="Genomic_DNA"/>
</dbReference>
<dbReference type="EMBL" id="CP012172">
    <property type="protein sequence ID" value="AKV73847.1"/>
    <property type="molecule type" value="Genomic_DNA"/>
</dbReference>
<sequence>MKEENITSVNEIRKKIAESTGKLVLYIILFVIVEAIVNNILFPFLESIKLQLPYITVSNQSISSYQPYVNILLSLAFGYLIIQGFISVVYWNLRLKYDHSTSASMRSVFRLVGIGALVAAIAGAVAGGASGVALGGFIGIVVGFASQQVLGQAVAGLFLLLSRPFKIKDHISVTGDEGVVEEITTLFTYITKNDNTIAIIPNNVVFGNKVYLYPKQTPSQPQSGQGSTQQSK</sequence>
<dbReference type="GO" id="GO:0016020">
    <property type="term" value="C:membrane"/>
    <property type="evidence" value="ECO:0007669"/>
    <property type="project" value="UniProtKB-SubCell"/>
</dbReference>
<protein>
    <submittedName>
        <fullName evidence="7 8">Small-conductance mechanosensitive channel</fullName>
    </submittedName>
</protein>
<evidence type="ECO:0000313" key="9">
    <source>
        <dbReference type="EMBL" id="AKV76088.1"/>
    </source>
</evidence>
<comment type="subcellular location">
    <subcellularLocation>
        <location evidence="1">Membrane</location>
    </subcellularLocation>
</comment>
<evidence type="ECO:0000256" key="4">
    <source>
        <dbReference type="ARBA" id="ARBA00023136"/>
    </source>
</evidence>
<reference evidence="7 12" key="1">
    <citation type="journal article" date="2014" name="J. Bacteriol.">
        <title>Role of an Archaeal PitA Transporter in the Copper and Arsenic Resistance of Metallosphaera sedula, an Extreme Thermoacidophile.</title>
        <authorList>
            <person name="McCarthy S."/>
            <person name="Ai C."/>
            <person name="Wheaton G."/>
            <person name="Tevatia R."/>
            <person name="Eckrich V."/>
            <person name="Kelly R."/>
            <person name="Blum P."/>
        </authorList>
    </citation>
    <scope>NUCLEOTIDE SEQUENCE [LARGE SCALE GENOMIC DNA]</scope>
    <source>
        <strain evidence="7 12">CuR1</strain>
    </source>
</reference>
<evidence type="ECO:0000313" key="8">
    <source>
        <dbReference type="EMBL" id="AKV73847.1"/>
    </source>
</evidence>
<dbReference type="Pfam" id="PF00924">
    <property type="entry name" value="MS_channel_2nd"/>
    <property type="match status" value="1"/>
</dbReference>
<evidence type="ECO:0000313" key="16">
    <source>
        <dbReference type="Proteomes" id="UP000068832"/>
    </source>
</evidence>
<dbReference type="Proteomes" id="UP000061362">
    <property type="component" value="Chromosome"/>
</dbReference>
<evidence type="ECO:0000313" key="13">
    <source>
        <dbReference type="Proteomes" id="UP000061362"/>
    </source>
</evidence>
<evidence type="ECO:0000256" key="5">
    <source>
        <dbReference type="SAM" id="Phobius"/>
    </source>
</evidence>
<evidence type="ECO:0000313" key="14">
    <source>
        <dbReference type="Proteomes" id="UP000062398"/>
    </source>
</evidence>
<dbReference type="EMBL" id="CP012174">
    <property type="protein sequence ID" value="AKV78339.1"/>
    <property type="molecule type" value="Genomic_DNA"/>
</dbReference>
<feature type="transmembrane region" description="Helical" evidence="5">
    <location>
        <begin position="23"/>
        <end position="45"/>
    </location>
</feature>
<dbReference type="PANTHER" id="PTHR30221:SF1">
    <property type="entry name" value="SMALL-CONDUCTANCE MECHANOSENSITIVE CHANNEL"/>
    <property type="match status" value="1"/>
</dbReference>
<dbReference type="Proteomes" id="UP000068832">
    <property type="component" value="Chromosome"/>
</dbReference>
<evidence type="ECO:0000313" key="10">
    <source>
        <dbReference type="EMBL" id="AKV78339.1"/>
    </source>
</evidence>
<feature type="transmembrane region" description="Helical" evidence="5">
    <location>
        <begin position="137"/>
        <end position="161"/>
    </location>
</feature>
<dbReference type="SUPFAM" id="SSF50182">
    <property type="entry name" value="Sm-like ribonucleoproteins"/>
    <property type="match status" value="1"/>
</dbReference>
<reference evidence="13 14" key="2">
    <citation type="journal article" date="2015" name="Genome Announc.">
        <title>Complete Genome Sequences of Evolved Arsenate-Resistant Metallosphaera sedula Strains.</title>
        <authorList>
            <person name="Ai C."/>
            <person name="McCarthy S."/>
            <person name="Schackwitz W."/>
            <person name="Martin J."/>
            <person name="Lipzen A."/>
            <person name="Blum P."/>
        </authorList>
    </citation>
    <scope>NUCLEOTIDE SEQUENCE [LARGE SCALE GENOMIC DNA]</scope>
    <source>
        <strain evidence="10 14">ARS120-1</strain>
        <strain evidence="11 13">ARS120-2</strain>
        <strain evidence="8 16">ARS50-1</strain>
        <strain evidence="9 15">ARS50-2</strain>
    </source>
</reference>
<dbReference type="InterPro" id="IPR023408">
    <property type="entry name" value="MscS_beta-dom_sf"/>
</dbReference>
<evidence type="ECO:0000256" key="1">
    <source>
        <dbReference type="ARBA" id="ARBA00004370"/>
    </source>
</evidence>
<keyword evidence="3 5" id="KW-1133">Transmembrane helix</keyword>
<dbReference type="Gene3D" id="2.30.30.60">
    <property type="match status" value="1"/>
</dbReference>
<evidence type="ECO:0000256" key="3">
    <source>
        <dbReference type="ARBA" id="ARBA00022989"/>
    </source>
</evidence>
<dbReference type="OMA" id="MIIGQKI"/>
<dbReference type="PATRIC" id="fig|43687.5.peg.771"/>
<proteinExistence type="predicted"/>
<dbReference type="OrthoDB" id="31543at2157"/>
<feature type="domain" description="Mechanosensitive ion channel MscS" evidence="6">
    <location>
        <begin position="151"/>
        <end position="210"/>
    </location>
</feature>
<evidence type="ECO:0000313" key="11">
    <source>
        <dbReference type="EMBL" id="AKV80584.1"/>
    </source>
</evidence>
<dbReference type="GO" id="GO:0008381">
    <property type="term" value="F:mechanosensitive monoatomic ion channel activity"/>
    <property type="evidence" value="ECO:0007669"/>
    <property type="project" value="InterPro"/>
</dbReference>
<dbReference type="PANTHER" id="PTHR30221">
    <property type="entry name" value="SMALL-CONDUCTANCE MECHANOSENSITIVE CHANNEL"/>
    <property type="match status" value="1"/>
</dbReference>
<evidence type="ECO:0000313" key="7">
    <source>
        <dbReference type="EMBL" id="AIM26914.1"/>
    </source>
</evidence>
<name>A0A088E399_9CREN</name>
<accession>A0A088E399</accession>
<dbReference type="Proteomes" id="UP000029084">
    <property type="component" value="Chromosome"/>
</dbReference>
<evidence type="ECO:0000313" key="12">
    <source>
        <dbReference type="Proteomes" id="UP000029084"/>
    </source>
</evidence>
<feature type="transmembrane region" description="Helical" evidence="5">
    <location>
        <begin position="65"/>
        <end position="91"/>
    </location>
</feature>
<feature type="transmembrane region" description="Helical" evidence="5">
    <location>
        <begin position="111"/>
        <end position="131"/>
    </location>
</feature>
<dbReference type="AlphaFoldDB" id="A0A088E399"/>
<dbReference type="EMBL" id="CP012173">
    <property type="protein sequence ID" value="AKV76088.1"/>
    <property type="molecule type" value="Genomic_DNA"/>
</dbReference>
<dbReference type="Proteomes" id="UP000062475">
    <property type="component" value="Chromosome"/>
</dbReference>
<dbReference type="EMBL" id="CP012175">
    <property type="protein sequence ID" value="AKV80584.1"/>
    <property type="molecule type" value="Genomic_DNA"/>
</dbReference>
<evidence type="ECO:0000313" key="15">
    <source>
        <dbReference type="Proteomes" id="UP000062475"/>
    </source>
</evidence>